<evidence type="ECO:0000256" key="5">
    <source>
        <dbReference type="ARBA" id="ARBA00022530"/>
    </source>
</evidence>
<keyword evidence="7" id="KW-1015">Disulfide bond</keyword>
<dbReference type="GO" id="GO:0005125">
    <property type="term" value="F:cytokine activity"/>
    <property type="evidence" value="ECO:0007669"/>
    <property type="project" value="TreeGrafter"/>
</dbReference>
<evidence type="ECO:0000256" key="1">
    <source>
        <dbReference type="ARBA" id="ARBA00004498"/>
    </source>
</evidence>
<keyword evidence="4" id="KW-0964">Secreted</keyword>
<evidence type="ECO:0000256" key="2">
    <source>
        <dbReference type="ARBA" id="ARBA00005683"/>
    </source>
</evidence>
<dbReference type="GO" id="GO:0005109">
    <property type="term" value="F:frizzled binding"/>
    <property type="evidence" value="ECO:0007669"/>
    <property type="project" value="TreeGrafter"/>
</dbReference>
<keyword evidence="3 9" id="KW-0217">Developmental protein</keyword>
<evidence type="ECO:0000256" key="4">
    <source>
        <dbReference type="ARBA" id="ARBA00022525"/>
    </source>
</evidence>
<dbReference type="PANTHER" id="PTHR12027">
    <property type="entry name" value="WNT RELATED"/>
    <property type="match status" value="1"/>
</dbReference>
<dbReference type="PRINTS" id="PR01349">
    <property type="entry name" value="WNTPROTEIN"/>
</dbReference>
<dbReference type="Pfam" id="PF00110">
    <property type="entry name" value="wnt"/>
    <property type="match status" value="1"/>
</dbReference>
<dbReference type="Gene3D" id="3.30.2460.20">
    <property type="match status" value="1"/>
</dbReference>
<comment type="subcellular location">
    <subcellularLocation>
        <location evidence="1 9">Secreted</location>
        <location evidence="1 9">Extracellular space</location>
        <location evidence="1 9">Extracellular matrix</location>
    </subcellularLocation>
</comment>
<dbReference type="InterPro" id="IPR043158">
    <property type="entry name" value="Wnt_C"/>
</dbReference>
<dbReference type="EMBL" id="PP860504">
    <property type="protein sequence ID" value="XBK48597.1"/>
    <property type="molecule type" value="mRNA"/>
</dbReference>
<dbReference type="InterPro" id="IPR018161">
    <property type="entry name" value="Wnt_CS"/>
</dbReference>
<sequence>MPPWSRFLFEITVTMCLTVPVVCAYFGLTSSEHSITLVRGNSVVDRTSKPKTSTDECGLLKLTRRQRKLCTRGLGMAATLQDAIRLSQMECEYQFRFERWNCSLGRRSVLQKGFKETSFLHAISSAGLVHSVSRACSMGQLSQRCTCDQSQNAFITRQAWKYGGCGDNIRYGQKFAKRFLRAAKKLGADVRAKVDEHNTATGIKIVQDGVIEKCKCHGISGSCAVQTCWKQLVPFHKIGDILKKKYETATRVVINANNAKGKVTLLKKKKNAKNPIPKSSSLVYIEKSPSFCKRTKYSDGTKGRQCKKHTNCASICCGRGYNVKSRIVTKACECQVIWCCQVKCKKCTSKEEIFLCK</sequence>
<evidence type="ECO:0000313" key="11">
    <source>
        <dbReference type="EMBL" id="XBK48597.1"/>
    </source>
</evidence>
<evidence type="ECO:0000256" key="10">
    <source>
        <dbReference type="SAM" id="Phobius"/>
    </source>
</evidence>
<name>A0AAU7EA71_TERTR</name>
<gene>
    <name evidence="11" type="primary">wnt9</name>
</gene>
<evidence type="ECO:0000256" key="9">
    <source>
        <dbReference type="RuleBase" id="RU003500"/>
    </source>
</evidence>
<dbReference type="PANTHER" id="PTHR12027:SF97">
    <property type="entry name" value="PROTEIN WNT-4"/>
    <property type="match status" value="1"/>
</dbReference>
<keyword evidence="8" id="KW-0449">Lipoprotein</keyword>
<dbReference type="PROSITE" id="PS00246">
    <property type="entry name" value="WNT1"/>
    <property type="match status" value="1"/>
</dbReference>
<organism evidence="11">
    <name type="scientific">Terebratalia transversa</name>
    <name type="common">Transverse lampshell</name>
    <dbReference type="NCBI Taxonomy" id="34513"/>
    <lineage>
        <taxon>Eukaryota</taxon>
        <taxon>Metazoa</taxon>
        <taxon>Spiralia</taxon>
        <taxon>Lophotrochozoa</taxon>
        <taxon>Brachiopoda</taxon>
        <taxon>Rhynchonelliformea</taxon>
        <taxon>Rhynchonellata</taxon>
        <taxon>Terebratellidina</taxon>
        <taxon>Laqueoidea</taxon>
        <taxon>Laqueidae</taxon>
        <taxon>Terebratalia</taxon>
    </lineage>
</organism>
<dbReference type="CDD" id="cd19341">
    <property type="entry name" value="Wnt_Wnt9"/>
    <property type="match status" value="1"/>
</dbReference>
<evidence type="ECO:0000256" key="3">
    <source>
        <dbReference type="ARBA" id="ARBA00022473"/>
    </source>
</evidence>
<comment type="function">
    <text evidence="9">Ligand for members of the frizzled family of seven transmembrane receptors.</text>
</comment>
<keyword evidence="10" id="KW-0472">Membrane</keyword>
<keyword evidence="6 9" id="KW-0879">Wnt signaling pathway</keyword>
<reference evidence="11" key="1">
    <citation type="submission" date="2024-06" db="EMBL/GenBank/DDBJ databases">
        <title>Combinatorial Wnt signaling landscape during brachiopod anteroposterior patterning.</title>
        <authorList>
            <person name="Vellutini B.C."/>
            <person name="Martin-Duran J.M."/>
            <person name="Borve A."/>
            <person name="Hejnol A."/>
        </authorList>
    </citation>
    <scope>NUCLEOTIDE SEQUENCE</scope>
</reference>
<evidence type="ECO:0000256" key="8">
    <source>
        <dbReference type="ARBA" id="ARBA00023288"/>
    </source>
</evidence>
<proteinExistence type="evidence at transcript level"/>
<dbReference type="SMART" id="SM00097">
    <property type="entry name" value="WNT1"/>
    <property type="match status" value="1"/>
</dbReference>
<keyword evidence="5" id="KW-0272">Extracellular matrix</keyword>
<dbReference type="AlphaFoldDB" id="A0AAU7EA71"/>
<dbReference type="GO" id="GO:0045165">
    <property type="term" value="P:cell fate commitment"/>
    <property type="evidence" value="ECO:0007669"/>
    <property type="project" value="TreeGrafter"/>
</dbReference>
<dbReference type="InterPro" id="IPR005817">
    <property type="entry name" value="Wnt"/>
</dbReference>
<dbReference type="GO" id="GO:0060070">
    <property type="term" value="P:canonical Wnt signaling pathway"/>
    <property type="evidence" value="ECO:0007669"/>
    <property type="project" value="TreeGrafter"/>
</dbReference>
<dbReference type="GO" id="GO:0005615">
    <property type="term" value="C:extracellular space"/>
    <property type="evidence" value="ECO:0007669"/>
    <property type="project" value="TreeGrafter"/>
</dbReference>
<feature type="transmembrane region" description="Helical" evidence="10">
    <location>
        <begin position="7"/>
        <end position="28"/>
    </location>
</feature>
<protein>
    <recommendedName>
        <fullName evidence="9">Protein Wnt</fullName>
    </recommendedName>
</protein>
<accession>A0AAU7EA71</accession>
<evidence type="ECO:0000256" key="7">
    <source>
        <dbReference type="ARBA" id="ARBA00023157"/>
    </source>
</evidence>
<keyword evidence="10" id="KW-0812">Transmembrane</keyword>
<keyword evidence="10" id="KW-1133">Transmembrane helix</keyword>
<dbReference type="GO" id="GO:0030182">
    <property type="term" value="P:neuron differentiation"/>
    <property type="evidence" value="ECO:0007669"/>
    <property type="project" value="TreeGrafter"/>
</dbReference>
<evidence type="ECO:0000256" key="6">
    <source>
        <dbReference type="ARBA" id="ARBA00022687"/>
    </source>
</evidence>
<comment type="similarity">
    <text evidence="2 9">Belongs to the Wnt family.</text>
</comment>